<keyword evidence="1" id="KW-0813">Transport</keyword>
<proteinExistence type="predicted"/>
<dbReference type="GO" id="GO:0016887">
    <property type="term" value="F:ATP hydrolysis activity"/>
    <property type="evidence" value="ECO:0007669"/>
    <property type="project" value="InterPro"/>
</dbReference>
<evidence type="ECO:0000259" key="4">
    <source>
        <dbReference type="PROSITE" id="PS50893"/>
    </source>
</evidence>
<dbReference type="Gene3D" id="3.40.50.300">
    <property type="entry name" value="P-loop containing nucleotide triphosphate hydrolases"/>
    <property type="match status" value="1"/>
</dbReference>
<name>Q3SAD6_9EURY</name>
<feature type="domain" description="ABC transporter" evidence="4">
    <location>
        <begin position="4"/>
        <end position="217"/>
    </location>
</feature>
<dbReference type="Pfam" id="PF00005">
    <property type="entry name" value="ABC_tran"/>
    <property type="match status" value="1"/>
</dbReference>
<keyword evidence="3" id="KW-0067">ATP-binding</keyword>
<sequence length="217" mass="24390">MAFIEVQDISKTFGTRKVLDRASMAVKRGDIVLVEGPSGIGKSTLLHIIAGIDEPNAGTVIIDDTNIFSLNEDRRAKFRLEKMGIIFQQMNLIDDLTVEENIALPLKLAGKKWRKRVDELVEYLKIEEVRHSLPSSISGGELQRCAIARALANEPEILIADEPTSNLDNQNTENIGKLFLKINSEMNVTLIIATHDPRIEFIGGRRFELREGRINER</sequence>
<dbReference type="GO" id="GO:0022857">
    <property type="term" value="F:transmembrane transporter activity"/>
    <property type="evidence" value="ECO:0007669"/>
    <property type="project" value="TreeGrafter"/>
</dbReference>
<dbReference type="AlphaFoldDB" id="Q3SAD6"/>
<dbReference type="InterPro" id="IPR027417">
    <property type="entry name" value="P-loop_NTPase"/>
</dbReference>
<dbReference type="PANTHER" id="PTHR24220">
    <property type="entry name" value="IMPORT ATP-BINDING PROTEIN"/>
    <property type="match status" value="1"/>
</dbReference>
<dbReference type="GO" id="GO:0005524">
    <property type="term" value="F:ATP binding"/>
    <property type="evidence" value="ECO:0007669"/>
    <property type="project" value="UniProtKB-KW"/>
</dbReference>
<dbReference type="GO" id="GO:0005886">
    <property type="term" value="C:plasma membrane"/>
    <property type="evidence" value="ECO:0007669"/>
    <property type="project" value="TreeGrafter"/>
</dbReference>
<keyword evidence="2" id="KW-0547">Nucleotide-binding</keyword>
<accession>Q3SAD6</accession>
<dbReference type="InterPro" id="IPR003439">
    <property type="entry name" value="ABC_transporter-like_ATP-bd"/>
</dbReference>
<reference evidence="5" key="1">
    <citation type="submission" date="2005-07" db="EMBL/GenBank/DDBJ databases">
        <title>A hyperthermophilic lifestyle for uncultured Archaea of the DHVE2 lineage: evidence from environmental genomics.</title>
        <authorList>
            <person name="Moussard H."/>
            <person name="Hennecke G."/>
            <person name="Moreira D."/>
            <person name="Jouffe V."/>
            <person name="Lopez-Garcia P."/>
            <person name="Jeanthon C."/>
        </authorList>
    </citation>
    <scope>NUCLEOTIDE SEQUENCE</scope>
</reference>
<dbReference type="CDD" id="cd03255">
    <property type="entry name" value="ABC_MJ0796_LolCDE_FtsE"/>
    <property type="match status" value="1"/>
</dbReference>
<dbReference type="InterPro" id="IPR017911">
    <property type="entry name" value="MacB-like_ATP-bd"/>
</dbReference>
<dbReference type="PROSITE" id="PS50893">
    <property type="entry name" value="ABC_TRANSPORTER_2"/>
    <property type="match status" value="1"/>
</dbReference>
<evidence type="ECO:0000256" key="2">
    <source>
        <dbReference type="ARBA" id="ARBA00022741"/>
    </source>
</evidence>
<dbReference type="SMART" id="SM00382">
    <property type="entry name" value="AAA"/>
    <property type="match status" value="1"/>
</dbReference>
<dbReference type="EMBL" id="DQ118403">
    <property type="protein sequence ID" value="AAZ32446.1"/>
    <property type="molecule type" value="Genomic_DNA"/>
</dbReference>
<organism evidence="5">
    <name type="scientific">uncultured euryarchaeote Alv-FOS1</name>
    <dbReference type="NCBI Taxonomy" id="337892"/>
    <lineage>
        <taxon>Archaea</taxon>
        <taxon>Methanobacteriati</taxon>
        <taxon>Methanobacteriota</taxon>
        <taxon>environmental samples</taxon>
    </lineage>
</organism>
<evidence type="ECO:0000256" key="3">
    <source>
        <dbReference type="ARBA" id="ARBA00022840"/>
    </source>
</evidence>
<dbReference type="PANTHER" id="PTHR24220:SF86">
    <property type="entry name" value="ABC TRANSPORTER ABCH.1"/>
    <property type="match status" value="1"/>
</dbReference>
<evidence type="ECO:0000313" key="5">
    <source>
        <dbReference type="EMBL" id="AAZ32446.1"/>
    </source>
</evidence>
<evidence type="ECO:0000256" key="1">
    <source>
        <dbReference type="ARBA" id="ARBA00022448"/>
    </source>
</evidence>
<protein>
    <submittedName>
        <fullName evidence="5">ABC transporter</fullName>
    </submittedName>
</protein>
<dbReference type="InterPro" id="IPR015854">
    <property type="entry name" value="ABC_transpr_LolD-like"/>
</dbReference>
<dbReference type="SUPFAM" id="SSF52540">
    <property type="entry name" value="P-loop containing nucleoside triphosphate hydrolases"/>
    <property type="match status" value="1"/>
</dbReference>
<dbReference type="InterPro" id="IPR003593">
    <property type="entry name" value="AAA+_ATPase"/>
</dbReference>